<dbReference type="PROSITE" id="PS51061">
    <property type="entry name" value="R3H"/>
    <property type="match status" value="1"/>
</dbReference>
<evidence type="ECO:0000313" key="3">
    <source>
        <dbReference type="Proteomes" id="UP000178184"/>
    </source>
</evidence>
<dbReference type="Pfam" id="PF01424">
    <property type="entry name" value="R3H"/>
    <property type="match status" value="1"/>
</dbReference>
<dbReference type="STRING" id="1801764.A2903_01895"/>
<dbReference type="Proteomes" id="UP000178184">
    <property type="component" value="Unassembled WGS sequence"/>
</dbReference>
<dbReference type="InterPro" id="IPR034079">
    <property type="entry name" value="R3H_KhpB"/>
</dbReference>
<gene>
    <name evidence="2" type="ORF">A2903_01895</name>
</gene>
<dbReference type="PANTHER" id="PTHR35800:SF1">
    <property type="entry name" value="RNA-BINDING PROTEIN KHPB"/>
    <property type="match status" value="1"/>
</dbReference>
<evidence type="ECO:0000259" key="1">
    <source>
        <dbReference type="PROSITE" id="PS51061"/>
    </source>
</evidence>
<dbReference type="EMBL" id="MFUO01000002">
    <property type="protein sequence ID" value="OGI84307.1"/>
    <property type="molecule type" value="Genomic_DNA"/>
</dbReference>
<organism evidence="2 3">
    <name type="scientific">Candidatus Nomurabacteria bacterium RIFCSPLOWO2_01_FULL_33_17</name>
    <dbReference type="NCBI Taxonomy" id="1801764"/>
    <lineage>
        <taxon>Bacteria</taxon>
        <taxon>Candidatus Nomuraibacteriota</taxon>
    </lineage>
</organism>
<dbReference type="InterPro" id="IPR015946">
    <property type="entry name" value="KH_dom-like_a/b"/>
</dbReference>
<proteinExistence type="predicted"/>
<dbReference type="AlphaFoldDB" id="A0A1F6WR02"/>
<dbReference type="CDD" id="cd02644">
    <property type="entry name" value="R3H_jag"/>
    <property type="match status" value="1"/>
</dbReference>
<evidence type="ECO:0000313" key="2">
    <source>
        <dbReference type="EMBL" id="OGI84307.1"/>
    </source>
</evidence>
<sequence length="166" mass="18750">MAKTQEDAKKFVEDLVKTLGAQITDIVINNDPDTGLSTINVTSPDGRILIGRDGESLSALNTLLHRYLEADMNDKDSKTEHHPALLSLDINNFQKSKIEGLKTKAHMMAERAKFFKSSIDLEPMNGYERRIIHTFLEKDKNLITDSSGLGRDRHIVIKFVENKDEI</sequence>
<dbReference type="SUPFAM" id="SSF82708">
    <property type="entry name" value="R3H domain"/>
    <property type="match status" value="1"/>
</dbReference>
<dbReference type="SMART" id="SM00393">
    <property type="entry name" value="R3H"/>
    <property type="match status" value="1"/>
</dbReference>
<dbReference type="InterPro" id="IPR036867">
    <property type="entry name" value="R3H_dom_sf"/>
</dbReference>
<dbReference type="Gene3D" id="3.30.1370.50">
    <property type="entry name" value="R3H-like domain"/>
    <property type="match status" value="1"/>
</dbReference>
<accession>A0A1F6WR02</accession>
<reference evidence="2 3" key="1">
    <citation type="journal article" date="2016" name="Nat. Commun.">
        <title>Thousands of microbial genomes shed light on interconnected biogeochemical processes in an aquifer system.</title>
        <authorList>
            <person name="Anantharaman K."/>
            <person name="Brown C.T."/>
            <person name="Hug L.A."/>
            <person name="Sharon I."/>
            <person name="Castelle C.J."/>
            <person name="Probst A.J."/>
            <person name="Thomas B.C."/>
            <person name="Singh A."/>
            <person name="Wilkins M.J."/>
            <person name="Karaoz U."/>
            <person name="Brodie E.L."/>
            <person name="Williams K.H."/>
            <person name="Hubbard S.S."/>
            <person name="Banfield J.F."/>
        </authorList>
    </citation>
    <scope>NUCLEOTIDE SEQUENCE [LARGE SCALE GENOMIC DNA]</scope>
</reference>
<dbReference type="PANTHER" id="PTHR35800">
    <property type="entry name" value="PROTEIN JAG"/>
    <property type="match status" value="1"/>
</dbReference>
<feature type="domain" description="R3H" evidence="1">
    <location>
        <begin position="95"/>
        <end position="161"/>
    </location>
</feature>
<name>A0A1F6WR02_9BACT</name>
<dbReference type="InterPro" id="IPR001374">
    <property type="entry name" value="R3H_dom"/>
</dbReference>
<protein>
    <recommendedName>
        <fullName evidence="1">R3H domain-containing protein</fullName>
    </recommendedName>
</protein>
<dbReference type="InterPro" id="IPR039247">
    <property type="entry name" value="KhpB"/>
</dbReference>
<comment type="caution">
    <text evidence="2">The sequence shown here is derived from an EMBL/GenBank/DDBJ whole genome shotgun (WGS) entry which is preliminary data.</text>
</comment>
<dbReference type="GO" id="GO:0003723">
    <property type="term" value="F:RNA binding"/>
    <property type="evidence" value="ECO:0007669"/>
    <property type="project" value="InterPro"/>
</dbReference>
<dbReference type="Gene3D" id="3.30.300.20">
    <property type="match status" value="1"/>
</dbReference>